<organism evidence="4 5">
    <name type="scientific">Cellulomonas cellasea DSM 20118</name>
    <dbReference type="NCBI Taxonomy" id="1408250"/>
    <lineage>
        <taxon>Bacteria</taxon>
        <taxon>Bacillati</taxon>
        <taxon>Actinomycetota</taxon>
        <taxon>Actinomycetes</taxon>
        <taxon>Micrococcales</taxon>
        <taxon>Cellulomonadaceae</taxon>
        <taxon>Cellulomonas</taxon>
    </lineage>
</organism>
<feature type="domain" description="Glycosyltransferase subfamily 4-like N-terminal" evidence="3">
    <location>
        <begin position="20"/>
        <end position="183"/>
    </location>
</feature>
<dbReference type="SUPFAM" id="SSF53756">
    <property type="entry name" value="UDP-Glycosyltransferase/glycogen phosphorylase"/>
    <property type="match status" value="1"/>
</dbReference>
<protein>
    <submittedName>
        <fullName evidence="4">Glycosyl transferase family 1</fullName>
    </submittedName>
</protein>
<comment type="caution">
    <text evidence="4">The sequence shown here is derived from an EMBL/GenBank/DDBJ whole genome shotgun (WGS) entry which is preliminary data.</text>
</comment>
<evidence type="ECO:0000313" key="5">
    <source>
        <dbReference type="Proteomes" id="UP000029833"/>
    </source>
</evidence>
<evidence type="ECO:0000256" key="2">
    <source>
        <dbReference type="ARBA" id="ARBA00022679"/>
    </source>
</evidence>
<dbReference type="PANTHER" id="PTHR12526:SF510">
    <property type="entry name" value="D-INOSITOL 3-PHOSPHATE GLYCOSYLTRANSFERASE"/>
    <property type="match status" value="1"/>
</dbReference>
<dbReference type="Pfam" id="PF13439">
    <property type="entry name" value="Glyco_transf_4"/>
    <property type="match status" value="1"/>
</dbReference>
<keyword evidence="2 4" id="KW-0808">Transferase</keyword>
<name>A0A0A0B2Y3_9CELL</name>
<dbReference type="AlphaFoldDB" id="A0A0A0B2Y3"/>
<keyword evidence="1" id="KW-0328">Glycosyltransferase</keyword>
<dbReference type="PANTHER" id="PTHR12526">
    <property type="entry name" value="GLYCOSYLTRANSFERASE"/>
    <property type="match status" value="1"/>
</dbReference>
<proteinExistence type="predicted"/>
<dbReference type="InterPro" id="IPR028098">
    <property type="entry name" value="Glyco_trans_4-like_N"/>
</dbReference>
<dbReference type="STRING" id="1408250.Q760_03030"/>
<evidence type="ECO:0000259" key="3">
    <source>
        <dbReference type="Pfam" id="PF13439"/>
    </source>
</evidence>
<accession>A0A0A0B2Y3</accession>
<dbReference type="GO" id="GO:0016757">
    <property type="term" value="F:glycosyltransferase activity"/>
    <property type="evidence" value="ECO:0007669"/>
    <property type="project" value="UniProtKB-KW"/>
</dbReference>
<dbReference type="CDD" id="cd03801">
    <property type="entry name" value="GT4_PimA-like"/>
    <property type="match status" value="1"/>
</dbReference>
<dbReference type="EMBL" id="AXNT01000125">
    <property type="protein sequence ID" value="KGM01205.1"/>
    <property type="molecule type" value="Genomic_DNA"/>
</dbReference>
<evidence type="ECO:0000313" key="4">
    <source>
        <dbReference type="EMBL" id="KGM01205.1"/>
    </source>
</evidence>
<evidence type="ECO:0000256" key="1">
    <source>
        <dbReference type="ARBA" id="ARBA00022676"/>
    </source>
</evidence>
<keyword evidence="5" id="KW-1185">Reference proteome</keyword>
<reference evidence="4 5" key="1">
    <citation type="submission" date="2013-10" db="EMBL/GenBank/DDBJ databases">
        <authorList>
            <person name="Wang G."/>
            <person name="Zhuang W."/>
        </authorList>
    </citation>
    <scope>NUCLEOTIDE SEQUENCE [LARGE SCALE GENOMIC DNA]</scope>
    <source>
        <strain evidence="4 5">DSM 20118</strain>
    </source>
</reference>
<dbReference type="Pfam" id="PF13692">
    <property type="entry name" value="Glyco_trans_1_4"/>
    <property type="match status" value="1"/>
</dbReference>
<sequence length="394" mass="41501">MHPVTGPLLLVAHPSPDLYGSDRQLLETVSAAVGSGWRVEVVLPVTGPLVELLEARGARVRVVEFPVLRKALLRPAQLVRLPWRMLAATLRLRRLTRRLDPALVYVNTVTIPEWLLAARLAGRPVACHVHETDDGYPPIARRVLTAPLLLARSVIANSGASRHAVTEVVPRLDRSVVVVHNGVPGPPAGPTALRARAVGDPARIALVGRMSPRKGTHVALEATGLLAAAGRDVSLRVCGTVFPGYEFFEAELRERAARPDLAGRVTLAGYVHPTWDELAAADVVLVPSRSESFGNTAVEAMLAGRPVVASGVQGLAEVLDDGRTGLLVPPDDPAALAAAIASLLDDPARAAALAAAGLDEASRRFTVTCYTEAILRALSDASGGAVPAPQPTAR</sequence>
<dbReference type="Proteomes" id="UP000029833">
    <property type="component" value="Unassembled WGS sequence"/>
</dbReference>
<gene>
    <name evidence="4" type="ORF">Q760_03030</name>
</gene>
<dbReference type="Gene3D" id="3.40.50.2000">
    <property type="entry name" value="Glycogen Phosphorylase B"/>
    <property type="match status" value="2"/>
</dbReference>